<evidence type="ECO:0000256" key="2">
    <source>
        <dbReference type="ARBA" id="ARBA00022679"/>
    </source>
</evidence>
<dbReference type="AlphaFoldDB" id="A0A840P2P3"/>
<dbReference type="EMBL" id="JACHGN010000002">
    <property type="protein sequence ID" value="MBB5131507.1"/>
    <property type="molecule type" value="Genomic_DNA"/>
</dbReference>
<dbReference type="PANTHER" id="PTHR30160">
    <property type="entry name" value="TETRAACYLDISACCHARIDE 4'-KINASE-RELATED"/>
    <property type="match status" value="1"/>
</dbReference>
<evidence type="ECO:0000256" key="1">
    <source>
        <dbReference type="ARBA" id="ARBA00022676"/>
    </source>
</evidence>
<proteinExistence type="predicted"/>
<reference evidence="3 4" key="1">
    <citation type="submission" date="2020-08" db="EMBL/GenBank/DDBJ databases">
        <title>Genomic Encyclopedia of Type Strains, Phase IV (KMG-IV): sequencing the most valuable type-strain genomes for metagenomic binning, comparative biology and taxonomic classification.</title>
        <authorList>
            <person name="Goeker M."/>
        </authorList>
    </citation>
    <scope>NUCLEOTIDE SEQUENCE [LARGE SCALE GENOMIC DNA]</scope>
    <source>
        <strain evidence="3 4">DSM 45615</strain>
    </source>
</reference>
<dbReference type="GO" id="GO:0008713">
    <property type="term" value="F:ADP-heptose-lipopolysaccharide heptosyltransferase activity"/>
    <property type="evidence" value="ECO:0007669"/>
    <property type="project" value="TreeGrafter"/>
</dbReference>
<dbReference type="GO" id="GO:0009244">
    <property type="term" value="P:lipopolysaccharide core region biosynthetic process"/>
    <property type="evidence" value="ECO:0007669"/>
    <property type="project" value="TreeGrafter"/>
</dbReference>
<dbReference type="CDD" id="cd03789">
    <property type="entry name" value="GT9_LPS_heptosyltransferase"/>
    <property type="match status" value="1"/>
</dbReference>
<sequence>MPAVLMLRALNLGDLLVSVPAMRALRRRYPRHRMLLAGNPALAEVAALTGAVDECVPHRGLGPPAVAAPDVAVDLHGVLPGSVRALQALRPRRLVAFACAEAGHTGGPLVREVEHEVAKWCRLVRYDGADADEGDLLLPPPDVASPRPGAAVLHPGAGYGSKRWPPARFAAVARALAAQGHEVVITGTAAERGLAARVAAAAGLPETANLAGTTGIGSLLALVHEAALVISGDTGVAHLATAYERPSVVLFGPASPRIWGPPAKPCHVALWHGTGEREVLADRPDPALLRITVPEVLAAAARVLAASPA</sequence>
<dbReference type="Gene3D" id="3.40.50.2000">
    <property type="entry name" value="Glycogen Phosphorylase B"/>
    <property type="match status" value="2"/>
</dbReference>
<dbReference type="Proteomes" id="UP000578449">
    <property type="component" value="Unassembled WGS sequence"/>
</dbReference>
<protein>
    <submittedName>
        <fullName evidence="3">ADP-heptose:LPS heptosyltransferase</fullName>
    </submittedName>
</protein>
<dbReference type="Pfam" id="PF01075">
    <property type="entry name" value="Glyco_transf_9"/>
    <property type="match status" value="1"/>
</dbReference>
<keyword evidence="1" id="KW-0328">Glycosyltransferase</keyword>
<dbReference type="SUPFAM" id="SSF53756">
    <property type="entry name" value="UDP-Glycosyltransferase/glycogen phosphorylase"/>
    <property type="match status" value="1"/>
</dbReference>
<evidence type="ECO:0000313" key="4">
    <source>
        <dbReference type="Proteomes" id="UP000578449"/>
    </source>
</evidence>
<keyword evidence="2 3" id="KW-0808">Transferase</keyword>
<dbReference type="RefSeq" id="WP_185048321.1">
    <property type="nucleotide sequence ID" value="NZ_BAABIX010000022.1"/>
</dbReference>
<name>A0A840P2P3_9ACTN</name>
<gene>
    <name evidence="3" type="ORF">HNP84_001213</name>
</gene>
<evidence type="ECO:0000313" key="3">
    <source>
        <dbReference type="EMBL" id="MBB5131507.1"/>
    </source>
</evidence>
<keyword evidence="4" id="KW-1185">Reference proteome</keyword>
<accession>A0A840P2P3</accession>
<dbReference type="GO" id="GO:0005829">
    <property type="term" value="C:cytosol"/>
    <property type="evidence" value="ECO:0007669"/>
    <property type="project" value="TreeGrafter"/>
</dbReference>
<organism evidence="3 4">
    <name type="scientific">Thermocatellispora tengchongensis</name>
    <dbReference type="NCBI Taxonomy" id="1073253"/>
    <lineage>
        <taxon>Bacteria</taxon>
        <taxon>Bacillati</taxon>
        <taxon>Actinomycetota</taxon>
        <taxon>Actinomycetes</taxon>
        <taxon>Streptosporangiales</taxon>
        <taxon>Streptosporangiaceae</taxon>
        <taxon>Thermocatellispora</taxon>
    </lineage>
</organism>
<dbReference type="PANTHER" id="PTHR30160:SF1">
    <property type="entry name" value="LIPOPOLYSACCHARIDE 1,2-N-ACETYLGLUCOSAMINETRANSFERASE-RELATED"/>
    <property type="match status" value="1"/>
</dbReference>
<dbReference type="InterPro" id="IPR051199">
    <property type="entry name" value="LPS_LOS_Heptosyltrfase"/>
</dbReference>
<comment type="caution">
    <text evidence="3">The sequence shown here is derived from an EMBL/GenBank/DDBJ whole genome shotgun (WGS) entry which is preliminary data.</text>
</comment>
<dbReference type="InterPro" id="IPR002201">
    <property type="entry name" value="Glyco_trans_9"/>
</dbReference>